<proteinExistence type="predicted"/>
<name>R9C7K8_9CLOT</name>
<evidence type="ECO:0000313" key="1">
    <source>
        <dbReference type="EMBL" id="EOR25263.1"/>
    </source>
</evidence>
<dbReference type="PATRIC" id="fig|1202534.3.peg.2046"/>
<dbReference type="EMBL" id="ASRV01000127">
    <property type="protein sequence ID" value="EOR25263.1"/>
    <property type="molecule type" value="Genomic_DNA"/>
</dbReference>
<keyword evidence="2" id="KW-1185">Reference proteome</keyword>
<dbReference type="OrthoDB" id="7067965at2"/>
<sequence length="63" mass="7194">MKKCSLRIVKDNKVLYGTAAQLHKISQEGGWDLYHEKIVEKITQKVTKEVLSEINSPILKIAK</sequence>
<comment type="caution">
    <text evidence="1">The sequence shown here is derived from an EMBL/GenBank/DDBJ whole genome shotgun (WGS) entry which is preliminary data.</text>
</comment>
<gene>
    <name evidence="1" type="ORF">A500_10315</name>
</gene>
<accession>R9C7K8</accession>
<dbReference type="RefSeq" id="WP_016207409.1">
    <property type="nucleotide sequence ID" value="NZ_ASRV01000127.1"/>
</dbReference>
<dbReference type="AlphaFoldDB" id="R9C7K8"/>
<dbReference type="Proteomes" id="UP000013988">
    <property type="component" value="Unassembled WGS sequence"/>
</dbReference>
<evidence type="ECO:0000313" key="2">
    <source>
        <dbReference type="Proteomes" id="UP000013988"/>
    </source>
</evidence>
<protein>
    <submittedName>
        <fullName evidence="1">Uncharacterized protein</fullName>
    </submittedName>
</protein>
<reference evidence="1 2" key="1">
    <citation type="submission" date="2013-03" db="EMBL/GenBank/DDBJ databases">
        <title>Whole genome shotgun sequencing of Clostridium sartagoforme AAU1.</title>
        <authorList>
            <person name="Joshi C.G."/>
            <person name="Duggirala S.M."/>
            <person name="Nathani N.M."/>
            <person name="Bhatt V.D."/>
            <person name="Patel A.K."/>
            <person name="Pandya P.R."/>
            <person name="KaPatel J.A."/>
        </authorList>
    </citation>
    <scope>NUCLEOTIDE SEQUENCE [LARGE SCALE GENOMIC DNA]</scope>
    <source>
        <strain evidence="1 2">AAU1</strain>
    </source>
</reference>
<organism evidence="1 2">
    <name type="scientific">Clostridium sartagoforme AAU1</name>
    <dbReference type="NCBI Taxonomy" id="1202534"/>
    <lineage>
        <taxon>Bacteria</taxon>
        <taxon>Bacillati</taxon>
        <taxon>Bacillota</taxon>
        <taxon>Clostridia</taxon>
        <taxon>Eubacteriales</taxon>
        <taxon>Clostridiaceae</taxon>
        <taxon>Clostridium</taxon>
    </lineage>
</organism>